<evidence type="ECO:0000313" key="1">
    <source>
        <dbReference type="Proteomes" id="UP000887566"/>
    </source>
</evidence>
<reference evidence="2" key="1">
    <citation type="submission" date="2022-11" db="UniProtKB">
        <authorList>
            <consortium name="WormBaseParasite"/>
        </authorList>
    </citation>
    <scope>IDENTIFICATION</scope>
</reference>
<protein>
    <submittedName>
        <fullName evidence="2">Uncharacterized protein</fullName>
    </submittedName>
</protein>
<dbReference type="Proteomes" id="UP000887566">
    <property type="component" value="Unplaced"/>
</dbReference>
<evidence type="ECO:0000313" key="2">
    <source>
        <dbReference type="WBParaSite" id="PSAMB.scaffold2113size25298.g16350.t1"/>
    </source>
</evidence>
<keyword evidence="1" id="KW-1185">Reference proteome</keyword>
<proteinExistence type="predicted"/>
<accession>A0A914VLA3</accession>
<dbReference type="WBParaSite" id="PSAMB.scaffold2113size25298.g16350.t1">
    <property type="protein sequence ID" value="PSAMB.scaffold2113size25298.g16350.t1"/>
    <property type="gene ID" value="PSAMB.scaffold2113size25298.g16350"/>
</dbReference>
<dbReference type="AlphaFoldDB" id="A0A914VLA3"/>
<name>A0A914VLA3_9BILA</name>
<organism evidence="1 2">
    <name type="scientific">Plectus sambesii</name>
    <dbReference type="NCBI Taxonomy" id="2011161"/>
    <lineage>
        <taxon>Eukaryota</taxon>
        <taxon>Metazoa</taxon>
        <taxon>Ecdysozoa</taxon>
        <taxon>Nematoda</taxon>
        <taxon>Chromadorea</taxon>
        <taxon>Plectida</taxon>
        <taxon>Plectina</taxon>
        <taxon>Plectoidea</taxon>
        <taxon>Plectidae</taxon>
        <taxon>Plectus</taxon>
    </lineage>
</organism>
<sequence>MFPVALGDTSRLQTGQPFLAADDEQCLCGQRPRMWKYQQINVVVLSSVASIVISQCPLCRLCVINVACRGVTTSSFVARPTVRRRWTIWIIAFFNSDTPHAPHAL</sequence>